<dbReference type="Proteomes" id="UP000780768">
    <property type="component" value="Unassembled WGS sequence"/>
</dbReference>
<reference evidence="2" key="1">
    <citation type="journal article" date="2021" name="PeerJ">
        <title>Extensive microbial diversity within the chicken gut microbiome revealed by metagenomics and culture.</title>
        <authorList>
            <person name="Gilroy R."/>
            <person name="Ravi A."/>
            <person name="Getino M."/>
            <person name="Pursley I."/>
            <person name="Horton D.L."/>
            <person name="Alikhan N.F."/>
            <person name="Baker D."/>
            <person name="Gharbi K."/>
            <person name="Hall N."/>
            <person name="Watson M."/>
            <person name="Adriaenssens E.M."/>
            <person name="Foster-Nyarko E."/>
            <person name="Jarju S."/>
            <person name="Secka A."/>
            <person name="Antonio M."/>
            <person name="Oren A."/>
            <person name="Chaudhuri R.R."/>
            <person name="La Ragione R."/>
            <person name="Hildebrand F."/>
            <person name="Pallen M.J."/>
        </authorList>
    </citation>
    <scope>NUCLEOTIDE SEQUENCE</scope>
    <source>
        <strain evidence="2">7318</strain>
    </source>
</reference>
<organism evidence="2 3">
    <name type="scientific">Megamonas hypermegale</name>
    <dbReference type="NCBI Taxonomy" id="158847"/>
    <lineage>
        <taxon>Bacteria</taxon>
        <taxon>Bacillati</taxon>
        <taxon>Bacillota</taxon>
        <taxon>Negativicutes</taxon>
        <taxon>Selenomonadales</taxon>
        <taxon>Selenomonadaceae</taxon>
        <taxon>Megamonas</taxon>
    </lineage>
</organism>
<proteinExistence type="predicted"/>
<protein>
    <submittedName>
        <fullName evidence="2">Radical SAM protein</fullName>
    </submittedName>
</protein>
<evidence type="ECO:0000259" key="1">
    <source>
        <dbReference type="PROSITE" id="PS51918"/>
    </source>
</evidence>
<comment type="caution">
    <text evidence="2">The sequence shown here is derived from an EMBL/GenBank/DDBJ whole genome shotgun (WGS) entry which is preliminary data.</text>
</comment>
<dbReference type="CDD" id="cd01335">
    <property type="entry name" value="Radical_SAM"/>
    <property type="match status" value="1"/>
</dbReference>
<dbReference type="Pfam" id="PF04055">
    <property type="entry name" value="Radical_SAM"/>
    <property type="match status" value="1"/>
</dbReference>
<dbReference type="SMART" id="SM00729">
    <property type="entry name" value="Elp3"/>
    <property type="match status" value="1"/>
</dbReference>
<dbReference type="SFLD" id="SFLDS00029">
    <property type="entry name" value="Radical_SAM"/>
    <property type="match status" value="1"/>
</dbReference>
<evidence type="ECO:0000313" key="2">
    <source>
        <dbReference type="EMBL" id="HJF85467.1"/>
    </source>
</evidence>
<dbReference type="SUPFAM" id="SSF102114">
    <property type="entry name" value="Radical SAM enzymes"/>
    <property type="match status" value="1"/>
</dbReference>
<dbReference type="Pfam" id="PF19864">
    <property type="entry name" value="Radical_SAM_N2"/>
    <property type="match status" value="1"/>
</dbReference>
<reference evidence="2" key="2">
    <citation type="submission" date="2021-09" db="EMBL/GenBank/DDBJ databases">
        <authorList>
            <person name="Gilroy R."/>
        </authorList>
    </citation>
    <scope>NUCLEOTIDE SEQUENCE</scope>
    <source>
        <strain evidence="2">7318</strain>
    </source>
</reference>
<dbReference type="Gene3D" id="3.80.30.20">
    <property type="entry name" value="tm_1862 like domain"/>
    <property type="match status" value="1"/>
</dbReference>
<evidence type="ECO:0000313" key="3">
    <source>
        <dbReference type="Proteomes" id="UP000780768"/>
    </source>
</evidence>
<dbReference type="PANTHER" id="PTHR42731">
    <property type="entry name" value="SLL1084 PROTEIN"/>
    <property type="match status" value="1"/>
</dbReference>
<dbReference type="InterPro" id="IPR023404">
    <property type="entry name" value="rSAM_horseshoe"/>
</dbReference>
<dbReference type="GO" id="GO:0051536">
    <property type="term" value="F:iron-sulfur cluster binding"/>
    <property type="evidence" value="ECO:0007669"/>
    <property type="project" value="InterPro"/>
</dbReference>
<dbReference type="Gene3D" id="3.40.50.280">
    <property type="entry name" value="Cobalamin-binding domain"/>
    <property type="match status" value="1"/>
</dbReference>
<dbReference type="PROSITE" id="PS51918">
    <property type="entry name" value="RADICAL_SAM"/>
    <property type="match status" value="1"/>
</dbReference>
<feature type="domain" description="Radical SAM core" evidence="1">
    <location>
        <begin position="244"/>
        <end position="471"/>
    </location>
</feature>
<dbReference type="AlphaFoldDB" id="A0A921L8E2"/>
<name>A0A921L8E2_9FIRM</name>
<sequence length="575" mass="65515">MTWKLKQNLQKILADEQGYYIFPAGARTPFALLYPNSYFVGMSNLGFHIIYEQINSRKDSACERFFLPEKAELAEYERTATPLMSIENQLPLYEFPLIGFAVSFEMDYFNVLKMLSLGKVELLAQNRTEKDPIVIAGGPCATFNPEPLSLFIDAFIIGEGEETINRFLDVYHREKNKNLSREELLLQLAQIPGVYVPRFYEHICDANRNLTAIKADSRVPIKVARQWIRNLDDYSGKTVITTQNTEFNLFLIETSRGCGRHCRFCMAGYCFRKPRHRSLDKLTALLPEAAKLNKKVGLMGPAISDYPQIDELCRQIREMNLPMSVASFRADSVTEELVEALAQSGQRTLTLAPEAGSVKIRNVINKGIEEEHLFHAVKLGVEAGVKNYRMYIMVGLPKETSEDIDAIIDMTVRLKKYMEELGSKGTLTLSINPFIAKPCTPFQWLPMADLKQTEKYFKLIKTSLKKYKNIEVQFESTKETYIQGILARGGRLVSEALLQAHLNGGAKAFKRALKQLGLNGDTYLYRERSRTEILPWDSLDMGFTKEYLAHELDMAMQEKHTVQCFDGCKRCGVCK</sequence>
<dbReference type="InterPro" id="IPR058240">
    <property type="entry name" value="rSAM_sf"/>
</dbReference>
<dbReference type="PANTHER" id="PTHR42731:SF5">
    <property type="entry name" value="RADICAL SAM DOMAIN PROTEIN"/>
    <property type="match status" value="1"/>
</dbReference>
<dbReference type="InterPro" id="IPR045784">
    <property type="entry name" value="Radical_SAM_N2"/>
</dbReference>
<dbReference type="GO" id="GO:0003824">
    <property type="term" value="F:catalytic activity"/>
    <property type="evidence" value="ECO:0007669"/>
    <property type="project" value="InterPro"/>
</dbReference>
<dbReference type="InterPro" id="IPR007197">
    <property type="entry name" value="rSAM"/>
</dbReference>
<dbReference type="InterPro" id="IPR006638">
    <property type="entry name" value="Elp3/MiaA/NifB-like_rSAM"/>
</dbReference>
<dbReference type="EMBL" id="DYVR01000203">
    <property type="protein sequence ID" value="HJF85467.1"/>
    <property type="molecule type" value="Genomic_DNA"/>
</dbReference>
<accession>A0A921L8E2</accession>
<dbReference type="SFLD" id="SFLDG01082">
    <property type="entry name" value="B12-binding_domain_containing"/>
    <property type="match status" value="1"/>
</dbReference>
<gene>
    <name evidence="2" type="ORF">K8V65_07395</name>
</gene>